<dbReference type="Gene3D" id="2.60.40.790">
    <property type="match status" value="1"/>
</dbReference>
<gene>
    <name evidence="4" type="primary">hspA_2</name>
    <name evidence="4" type="ORF">BN961_03935</name>
</gene>
<dbReference type="SUPFAM" id="SSF49764">
    <property type="entry name" value="HSP20-like chaperones"/>
    <property type="match status" value="1"/>
</dbReference>
<evidence type="ECO:0000256" key="1">
    <source>
        <dbReference type="PROSITE-ProRule" id="PRU00285"/>
    </source>
</evidence>
<proteinExistence type="inferred from homology"/>
<keyword evidence="5" id="KW-1185">Reference proteome</keyword>
<evidence type="ECO:0000259" key="3">
    <source>
        <dbReference type="PROSITE" id="PS01031"/>
    </source>
</evidence>
<feature type="domain" description="SHSP" evidence="3">
    <location>
        <begin position="34"/>
        <end position="146"/>
    </location>
</feature>
<evidence type="ECO:0000313" key="5">
    <source>
        <dbReference type="Proteomes" id="UP000035762"/>
    </source>
</evidence>
<protein>
    <submittedName>
        <fullName evidence="4">Spore protein SP21</fullName>
    </submittedName>
</protein>
<dbReference type="EMBL" id="CCAZ020000003">
    <property type="protein sequence ID" value="CEG10495.1"/>
    <property type="molecule type" value="Genomic_DNA"/>
</dbReference>
<reference evidence="4 5" key="1">
    <citation type="journal article" date="2014" name="Genome Announc.">
        <title>Genome Sequence of Afipia felis Strain 76713, Isolated in Hospital Water Using an Amoeba Co-Culture Procedure.</title>
        <authorList>
            <person name="Benamar S."/>
            <person name="La Scola B."/>
            <person name="Croce O."/>
        </authorList>
    </citation>
    <scope>NUCLEOTIDE SEQUENCE [LARGE SCALE GENOMIC DNA]</scope>
    <source>
        <strain evidence="4 5">76713</strain>
    </source>
</reference>
<dbReference type="Pfam" id="PF00011">
    <property type="entry name" value="HSP20"/>
    <property type="match status" value="1"/>
</dbReference>
<evidence type="ECO:0000313" key="4">
    <source>
        <dbReference type="EMBL" id="CEG10495.1"/>
    </source>
</evidence>
<dbReference type="AlphaFoldDB" id="A0A090MT20"/>
<organism evidence="4 5">
    <name type="scientific">Afipia felis</name>
    <name type="common">Cat scratch disease bacillus</name>
    <dbReference type="NCBI Taxonomy" id="1035"/>
    <lineage>
        <taxon>Bacteria</taxon>
        <taxon>Pseudomonadati</taxon>
        <taxon>Pseudomonadota</taxon>
        <taxon>Alphaproteobacteria</taxon>
        <taxon>Hyphomicrobiales</taxon>
        <taxon>Nitrobacteraceae</taxon>
        <taxon>Afipia</taxon>
    </lineage>
</organism>
<accession>A0A090MT20</accession>
<dbReference type="OrthoDB" id="9808910at2"/>
<name>A0A090MT20_AFIFE</name>
<dbReference type="PROSITE" id="PS01031">
    <property type="entry name" value="SHSP"/>
    <property type="match status" value="1"/>
</dbReference>
<sequence>MLAYPGNAGRTFDPFRQMRLVQQDVKRVMNNLRAPTTSEFPPINIWTGPDGAVITAEIPGVAADDLDIAVHQNTVTLRGKRDIDPVAEGAVVHRQERVAGSFARSLVLPFRVDGEKAAAAFRNGLLRLELPRPDADRPRKIAISRT</sequence>
<dbReference type="PANTHER" id="PTHR11527">
    <property type="entry name" value="HEAT-SHOCK PROTEIN 20 FAMILY MEMBER"/>
    <property type="match status" value="1"/>
</dbReference>
<dbReference type="InterPro" id="IPR002068">
    <property type="entry name" value="A-crystallin/Hsp20_dom"/>
</dbReference>
<dbReference type="Proteomes" id="UP000035762">
    <property type="component" value="Unassembled WGS sequence"/>
</dbReference>
<dbReference type="CDD" id="cd06464">
    <property type="entry name" value="ACD_sHsps-like"/>
    <property type="match status" value="1"/>
</dbReference>
<comment type="caution">
    <text evidence="4">The sequence shown here is derived from an EMBL/GenBank/DDBJ whole genome shotgun (WGS) entry which is preliminary data.</text>
</comment>
<dbReference type="InterPro" id="IPR008978">
    <property type="entry name" value="HSP20-like_chaperone"/>
</dbReference>
<dbReference type="STRING" id="1035.BN961_03935"/>
<dbReference type="InterPro" id="IPR031107">
    <property type="entry name" value="Small_HSP"/>
</dbReference>
<comment type="similarity">
    <text evidence="1 2">Belongs to the small heat shock protein (HSP20) family.</text>
</comment>
<evidence type="ECO:0000256" key="2">
    <source>
        <dbReference type="RuleBase" id="RU003616"/>
    </source>
</evidence>